<dbReference type="Pfam" id="PF14306">
    <property type="entry name" value="PUA_2"/>
    <property type="match status" value="1"/>
</dbReference>
<dbReference type="InterPro" id="IPR025980">
    <property type="entry name" value="ATP-Sase_PUA-like_dom"/>
</dbReference>
<sequence length="651" mass="73898">MEFPLQLFNVMIPARKRIRLESRATNITPQSHRVTREQRAQALGKYPNFRGCTIWFTGLSGSGKTTISFALEKVLCSVGLPAYGLDGDNMRHGICKNLGFSEEDREENIRRVAEVAKLFADLGIIALASFISPFERDRRRARKIHEDSGLIFIECFIDTPLEVCERRDPKGLYEKARVGKILDFTGIDSAYEVPENPELILHAAEETVIQCVQRVLQYLHERGIFPDEALMRLGAKVRELFVDESERLRLEASLSQMPKLSLEKIDLQWLQVLSEGWATPLAGFMTETQYLQTLHFNQLIEESTISQSIPIVLPVSNEEKAKLENADLIALCYNGHTMAILLKPEFYPHRKEERCARQFGTCHLGHPTVKMIMQSGDWLVGGEVKTLKPIKWNDGLDQYRLTPMEIRQRLVEMGADAVFAFQLRNPIHNGHALLMNDTKRTLISRGYKRPVLLLHPLGGWTKDDDVPLSGIFVGVNEVFFLLFLFSGVLFSVRMKQHQTLLEEGVLDPESTLLAIFPSPMLYAGPTEVMWHARARMAAGIHFYIVGRDPAGIQHPDTGDYLYDPTHGSKILSMTPGLGDVEILPFKVAAYNKLTQQMDYFDPSRKDEFDFISGSRMRKIAREGAQPPDGFMAPKAWEVLANYYRSLQNTVQ</sequence>
<keyword evidence="8" id="KW-0067">ATP-binding</keyword>
<feature type="domain" description="Sulphate adenylyltransferase catalytic" evidence="11">
    <location>
        <begin position="397"/>
        <end position="470"/>
    </location>
</feature>
<evidence type="ECO:0000259" key="11">
    <source>
        <dbReference type="Pfam" id="PF01747"/>
    </source>
</evidence>
<dbReference type="HAMAP" id="MF_00065">
    <property type="entry name" value="Adenylyl_sulf_kinase"/>
    <property type="match status" value="1"/>
</dbReference>
<keyword evidence="6" id="KW-0547">Nucleotide-binding</keyword>
<dbReference type="InterPro" id="IPR027417">
    <property type="entry name" value="P-loop_NTPase"/>
</dbReference>
<dbReference type="InterPro" id="IPR002891">
    <property type="entry name" value="APS"/>
</dbReference>
<dbReference type="Proteomes" id="UP000054805">
    <property type="component" value="Unassembled WGS sequence"/>
</dbReference>
<reference evidence="13 14" key="1">
    <citation type="submission" date="2015-01" db="EMBL/GenBank/DDBJ databases">
        <title>Evolution of Trichinella species and genotypes.</title>
        <authorList>
            <person name="Korhonen P.K."/>
            <person name="Edoardo P."/>
            <person name="Giuseppe L.R."/>
            <person name="Gasser R.B."/>
        </authorList>
    </citation>
    <scope>NUCLEOTIDE SEQUENCE [LARGE SCALE GENOMIC DNA]</scope>
    <source>
        <strain evidence="13">ISS588</strain>
    </source>
</reference>
<dbReference type="Pfam" id="PF01583">
    <property type="entry name" value="APS_kinase"/>
    <property type="match status" value="1"/>
</dbReference>
<dbReference type="EMBL" id="JYDS01000046">
    <property type="protein sequence ID" value="KRZ29388.1"/>
    <property type="molecule type" value="Genomic_DNA"/>
</dbReference>
<dbReference type="NCBIfam" id="NF003013">
    <property type="entry name" value="PRK03846.1"/>
    <property type="match status" value="1"/>
</dbReference>
<keyword evidence="7" id="KW-0418">Kinase</keyword>
<dbReference type="GO" id="GO:0050428">
    <property type="term" value="P:3'-phosphoadenosine 5'-phosphosulfate biosynthetic process"/>
    <property type="evidence" value="ECO:0007669"/>
    <property type="project" value="TreeGrafter"/>
</dbReference>
<dbReference type="InterPro" id="IPR015947">
    <property type="entry name" value="PUA-like_sf"/>
</dbReference>
<comment type="caution">
    <text evidence="13">The sequence shown here is derived from an EMBL/GenBank/DDBJ whole genome shotgun (WGS) entry which is preliminary data.</text>
</comment>
<accession>A0A0V1J327</accession>
<dbReference type="FunFam" id="3.10.400.10:FF:000002">
    <property type="entry name" value="ATP sulfurylase 2"/>
    <property type="match status" value="1"/>
</dbReference>
<dbReference type="InterPro" id="IPR059117">
    <property type="entry name" value="APS_kinase_dom"/>
</dbReference>
<organism evidence="13 14">
    <name type="scientific">Trichinella pseudospiralis</name>
    <name type="common">Parasitic roundworm</name>
    <dbReference type="NCBI Taxonomy" id="6337"/>
    <lineage>
        <taxon>Eukaryota</taxon>
        <taxon>Metazoa</taxon>
        <taxon>Ecdysozoa</taxon>
        <taxon>Nematoda</taxon>
        <taxon>Enoplea</taxon>
        <taxon>Dorylaimia</taxon>
        <taxon>Trichinellida</taxon>
        <taxon>Trichinellidae</taxon>
        <taxon>Trichinella</taxon>
    </lineage>
</organism>
<evidence type="ECO:0000313" key="14">
    <source>
        <dbReference type="Proteomes" id="UP000054805"/>
    </source>
</evidence>
<dbReference type="Gene3D" id="3.10.400.10">
    <property type="entry name" value="Sulfate adenylyltransferase"/>
    <property type="match status" value="1"/>
</dbReference>
<evidence type="ECO:0000256" key="3">
    <source>
        <dbReference type="ARBA" id="ARBA00009290"/>
    </source>
</evidence>
<feature type="domain" description="APS kinase" evidence="10">
    <location>
        <begin position="50"/>
        <end position="201"/>
    </location>
</feature>
<keyword evidence="5" id="KW-0548">Nucleotidyltransferase</keyword>
<dbReference type="CDD" id="cd00517">
    <property type="entry name" value="ATPS"/>
    <property type="match status" value="1"/>
</dbReference>
<dbReference type="GO" id="GO:0005524">
    <property type="term" value="F:ATP binding"/>
    <property type="evidence" value="ECO:0007669"/>
    <property type="project" value="UniProtKB-KW"/>
</dbReference>
<dbReference type="Pfam" id="PF01747">
    <property type="entry name" value="ATP-sulfurylase"/>
    <property type="match status" value="2"/>
</dbReference>
<evidence type="ECO:0000259" key="10">
    <source>
        <dbReference type="Pfam" id="PF01583"/>
    </source>
</evidence>
<dbReference type="Gene3D" id="3.40.50.300">
    <property type="entry name" value="P-loop containing nucleotide triphosphate hydrolases"/>
    <property type="match status" value="1"/>
</dbReference>
<dbReference type="InterPro" id="IPR024951">
    <property type="entry name" value="Sulfurylase_cat_dom"/>
</dbReference>
<keyword evidence="9" id="KW-0812">Transmembrane</keyword>
<evidence type="ECO:0000256" key="4">
    <source>
        <dbReference type="ARBA" id="ARBA00022679"/>
    </source>
</evidence>
<keyword evidence="9" id="KW-1133">Transmembrane helix</keyword>
<evidence type="ECO:0000256" key="6">
    <source>
        <dbReference type="ARBA" id="ARBA00022741"/>
    </source>
</evidence>
<evidence type="ECO:0000259" key="12">
    <source>
        <dbReference type="Pfam" id="PF14306"/>
    </source>
</evidence>
<dbReference type="UniPathway" id="UPA00097"/>
<keyword evidence="4" id="KW-0808">Transferase</keyword>
<evidence type="ECO:0000256" key="2">
    <source>
        <dbReference type="ARBA" id="ARBA00007268"/>
    </source>
</evidence>
<evidence type="ECO:0000256" key="1">
    <source>
        <dbReference type="ARBA" id="ARBA00005050"/>
    </source>
</evidence>
<comment type="similarity">
    <text evidence="2">In the N-terminal section; belongs to the APS kinase family.</text>
</comment>
<feature type="transmembrane region" description="Helical" evidence="9">
    <location>
        <begin position="471"/>
        <end position="492"/>
    </location>
</feature>
<dbReference type="SUPFAM" id="SSF88697">
    <property type="entry name" value="PUA domain-like"/>
    <property type="match status" value="1"/>
</dbReference>
<feature type="domain" description="Sulphate adenylyltransferase catalytic" evidence="11">
    <location>
        <begin position="491"/>
        <end position="641"/>
    </location>
</feature>
<keyword evidence="9" id="KW-0472">Membrane</keyword>
<feature type="domain" description="ATP-sulfurylase PUA-like" evidence="12">
    <location>
        <begin position="234"/>
        <end position="388"/>
    </location>
</feature>
<dbReference type="SUPFAM" id="SSF52374">
    <property type="entry name" value="Nucleotidylyl transferase"/>
    <property type="match status" value="1"/>
</dbReference>
<keyword evidence="14" id="KW-1185">Reference proteome</keyword>
<dbReference type="SUPFAM" id="SSF52540">
    <property type="entry name" value="P-loop containing nucleoside triphosphate hydrolases"/>
    <property type="match status" value="1"/>
</dbReference>
<comment type="pathway">
    <text evidence="1">Sulfur metabolism; sulfate assimilation.</text>
</comment>
<dbReference type="PANTHER" id="PTHR11055:SF1">
    <property type="entry name" value="PAPS SYNTHETASE, ISOFORM D"/>
    <property type="match status" value="1"/>
</dbReference>
<dbReference type="GO" id="GO:0000103">
    <property type="term" value="P:sulfate assimilation"/>
    <property type="evidence" value="ECO:0007669"/>
    <property type="project" value="UniProtKB-UniPathway"/>
</dbReference>
<protein>
    <submittedName>
        <fullName evidence="13">Bifunctional 3'-phosphoadenosine 5'-phosphosulfate synthase 2</fullName>
    </submittedName>
</protein>
<dbReference type="NCBIfam" id="TIGR00455">
    <property type="entry name" value="apsK"/>
    <property type="match status" value="1"/>
</dbReference>
<evidence type="ECO:0000256" key="9">
    <source>
        <dbReference type="SAM" id="Phobius"/>
    </source>
</evidence>
<dbReference type="CDD" id="cd02027">
    <property type="entry name" value="APSK"/>
    <property type="match status" value="1"/>
</dbReference>
<dbReference type="GO" id="GO:0004781">
    <property type="term" value="F:sulfate adenylyltransferase (ATP) activity"/>
    <property type="evidence" value="ECO:0007669"/>
    <property type="project" value="InterPro"/>
</dbReference>
<evidence type="ECO:0000256" key="7">
    <source>
        <dbReference type="ARBA" id="ARBA00022777"/>
    </source>
</evidence>
<dbReference type="FunFam" id="3.40.50.300:FF:000212">
    <property type="entry name" value="Adenylyl-sulfate kinase"/>
    <property type="match status" value="1"/>
</dbReference>
<evidence type="ECO:0000313" key="13">
    <source>
        <dbReference type="EMBL" id="KRZ29388.1"/>
    </source>
</evidence>
<dbReference type="Gene3D" id="3.40.50.620">
    <property type="entry name" value="HUPs"/>
    <property type="match status" value="2"/>
</dbReference>
<dbReference type="PANTHER" id="PTHR11055">
    <property type="entry name" value="BIFUNCTIONAL 3'-PHOSPHOADENOSINE 5'-PHOSPHOSULFATE SYNTHASE"/>
    <property type="match status" value="1"/>
</dbReference>
<evidence type="ECO:0000256" key="5">
    <source>
        <dbReference type="ARBA" id="ARBA00022695"/>
    </source>
</evidence>
<comment type="similarity">
    <text evidence="3">In the C-terminal section; belongs to the sulfate adenylyltransferase family.</text>
</comment>
<dbReference type="InterPro" id="IPR002650">
    <property type="entry name" value="Sulphate_adenylyltransferase"/>
</dbReference>
<dbReference type="AlphaFoldDB" id="A0A0V1J327"/>
<dbReference type="GO" id="GO:0004020">
    <property type="term" value="F:adenylylsulfate kinase activity"/>
    <property type="evidence" value="ECO:0007669"/>
    <property type="project" value="InterPro"/>
</dbReference>
<dbReference type="InterPro" id="IPR014729">
    <property type="entry name" value="Rossmann-like_a/b/a_fold"/>
</dbReference>
<proteinExistence type="inferred from homology"/>
<name>A0A0V1J327_TRIPS</name>
<gene>
    <name evidence="13" type="primary">PAPSS2</name>
    <name evidence="13" type="ORF">T4B_2519</name>
</gene>
<evidence type="ECO:0000256" key="8">
    <source>
        <dbReference type="ARBA" id="ARBA00022840"/>
    </source>
</evidence>